<feature type="region of interest" description="Disordered" evidence="3">
    <location>
        <begin position="342"/>
        <end position="361"/>
    </location>
</feature>
<evidence type="ECO:0000256" key="1">
    <source>
        <dbReference type="ARBA" id="ARBA00004613"/>
    </source>
</evidence>
<evidence type="ECO:0000313" key="6">
    <source>
        <dbReference type="EMBL" id="MDT0444237.1"/>
    </source>
</evidence>
<dbReference type="InterPro" id="IPR051398">
    <property type="entry name" value="Polysacch_Deacetylase"/>
</dbReference>
<dbReference type="InterPro" id="IPR002509">
    <property type="entry name" value="NODB_dom"/>
</dbReference>
<comment type="subcellular location">
    <subcellularLocation>
        <location evidence="1">Secreted</location>
    </subcellularLocation>
</comment>
<comment type="caution">
    <text evidence="6">The sequence shown here is derived from an EMBL/GenBank/DDBJ whole genome shotgun (WGS) entry which is preliminary data.</text>
</comment>
<evidence type="ECO:0000256" key="4">
    <source>
        <dbReference type="SAM" id="SignalP"/>
    </source>
</evidence>
<dbReference type="Gene3D" id="2.60.120.560">
    <property type="entry name" value="Exo-inulinase, domain 1"/>
    <property type="match status" value="1"/>
</dbReference>
<proteinExistence type="predicted"/>
<evidence type="ECO:0000256" key="2">
    <source>
        <dbReference type="ARBA" id="ARBA00022729"/>
    </source>
</evidence>
<dbReference type="PANTHER" id="PTHR34216">
    <property type="match status" value="1"/>
</dbReference>
<dbReference type="Gene3D" id="3.20.20.370">
    <property type="entry name" value="Glycoside hydrolase/deacetylase"/>
    <property type="match status" value="1"/>
</dbReference>
<dbReference type="EMBL" id="JAVREV010000008">
    <property type="protein sequence ID" value="MDT0444237.1"/>
    <property type="molecule type" value="Genomic_DNA"/>
</dbReference>
<dbReference type="SUPFAM" id="SSF88713">
    <property type="entry name" value="Glycoside hydrolase/deacetylase"/>
    <property type="match status" value="1"/>
</dbReference>
<protein>
    <submittedName>
        <fullName evidence="6">Polysaccharide deacetylase family protein</fullName>
    </submittedName>
</protein>
<feature type="chain" id="PRO_5045803789" evidence="4">
    <location>
        <begin position="24"/>
        <end position="500"/>
    </location>
</feature>
<accession>A0ABU2S5K3</accession>
<dbReference type="PANTHER" id="PTHR34216:SF3">
    <property type="entry name" value="POLY-BETA-1,6-N-ACETYL-D-GLUCOSAMINE N-DEACETYLASE"/>
    <property type="match status" value="1"/>
</dbReference>
<feature type="domain" description="NodB homology" evidence="5">
    <location>
        <begin position="122"/>
        <end position="265"/>
    </location>
</feature>
<feature type="region of interest" description="Disordered" evidence="3">
    <location>
        <begin position="192"/>
        <end position="236"/>
    </location>
</feature>
<feature type="compositionally biased region" description="Gly residues" evidence="3">
    <location>
        <begin position="200"/>
        <end position="234"/>
    </location>
</feature>
<evidence type="ECO:0000313" key="7">
    <source>
        <dbReference type="Proteomes" id="UP001183615"/>
    </source>
</evidence>
<feature type="signal peptide" evidence="4">
    <location>
        <begin position="1"/>
        <end position="23"/>
    </location>
</feature>
<keyword evidence="2 4" id="KW-0732">Signal</keyword>
<reference evidence="7" key="1">
    <citation type="submission" date="2023-07" db="EMBL/GenBank/DDBJ databases">
        <title>30 novel species of actinomycetes from the DSMZ collection.</title>
        <authorList>
            <person name="Nouioui I."/>
        </authorList>
    </citation>
    <scope>NUCLEOTIDE SEQUENCE [LARGE SCALE GENOMIC DNA]</scope>
    <source>
        <strain evidence="7">DSM 41886</strain>
    </source>
</reference>
<dbReference type="Proteomes" id="UP001183615">
    <property type="component" value="Unassembled WGS sequence"/>
</dbReference>
<dbReference type="Pfam" id="PF01522">
    <property type="entry name" value="Polysacc_deac_1"/>
    <property type="match status" value="1"/>
</dbReference>
<dbReference type="RefSeq" id="WP_311618504.1">
    <property type="nucleotide sequence ID" value="NZ_JAVREV010000008.1"/>
</dbReference>
<organism evidence="6 7">
    <name type="scientific">Streptomyces johnsoniae</name>
    <dbReference type="NCBI Taxonomy" id="3075532"/>
    <lineage>
        <taxon>Bacteria</taxon>
        <taxon>Bacillati</taxon>
        <taxon>Actinomycetota</taxon>
        <taxon>Actinomycetes</taxon>
        <taxon>Kitasatosporales</taxon>
        <taxon>Streptomycetaceae</taxon>
        <taxon>Streptomyces</taxon>
    </lineage>
</organism>
<sequence>MAAAVNARLLRAALGLAAAAVVAAPFAAAWQLHEHRGDVTAQDAAPAPAADPAATAAWRALGAALPDRTPPVVLAYHDIGHDPGNRYTVTPERLDAHLTALAAAGYRTLTAEEFADWAEGGPPPPRGVLLTFDDGTHGLWVHADRILARHGAHGSAFLITGRVGRHRPYYLSWPEISRMHASGRWDFQSHTHDLHTRGADSGGADGGGADGGGADGGGADGGGADGGGADGGGAQDVRTDLRRSLDAFAAHGLPRPALFSYPFSETRGFPDALVRDLFTATLTNRTGRPLPPSRRSAPGERFERLEVLSGTTADALVREVARRTPLPPGGDLLADRERWIAADRRPPAPGTLPGGGPRRPAAGRYQYAEYAPHATADWDGYTVRADVSGLTAGGATFGLAARVGGGSPVQVRVSHHRVRLVENGSTRAERRLPRGTAHRVELTVRGGRTTVVVDGRVRLAATADTAPGTGGVAVSASRAGRDVPWPVIDALRVERIGQEQ</sequence>
<gene>
    <name evidence="6" type="ORF">RM779_16775</name>
</gene>
<keyword evidence="7" id="KW-1185">Reference proteome</keyword>
<evidence type="ECO:0000259" key="5">
    <source>
        <dbReference type="Pfam" id="PF01522"/>
    </source>
</evidence>
<evidence type="ECO:0000256" key="3">
    <source>
        <dbReference type="SAM" id="MobiDB-lite"/>
    </source>
</evidence>
<name>A0ABU2S5K3_9ACTN</name>
<dbReference type="InterPro" id="IPR011330">
    <property type="entry name" value="Glyco_hydro/deAcase_b/a-brl"/>
</dbReference>